<evidence type="ECO:0000259" key="2">
    <source>
        <dbReference type="Pfam" id="PF03972"/>
    </source>
</evidence>
<dbReference type="InterPro" id="IPR045337">
    <property type="entry name" value="MmgE_PrpD_C"/>
</dbReference>
<evidence type="ECO:0000259" key="3">
    <source>
        <dbReference type="Pfam" id="PF19305"/>
    </source>
</evidence>
<dbReference type="PANTHER" id="PTHR16943:SF8">
    <property type="entry name" value="2-METHYLCITRATE DEHYDRATASE"/>
    <property type="match status" value="1"/>
</dbReference>
<dbReference type="Gene3D" id="3.30.1330.120">
    <property type="entry name" value="2-methylcitrate dehydratase PrpD"/>
    <property type="match status" value="1"/>
</dbReference>
<proteinExistence type="inferred from homology"/>
<dbReference type="Pfam" id="PF03972">
    <property type="entry name" value="MmgE_PrpD_N"/>
    <property type="match status" value="1"/>
</dbReference>
<dbReference type="InterPro" id="IPR042183">
    <property type="entry name" value="MmgE/PrpD_sf_1"/>
</dbReference>
<accession>A0A1D8JFD3</accession>
<dbReference type="InterPro" id="IPR036148">
    <property type="entry name" value="MmgE/PrpD_sf"/>
</dbReference>
<dbReference type="Proteomes" id="UP000185746">
    <property type="component" value="Chromosome"/>
</dbReference>
<evidence type="ECO:0008006" key="6">
    <source>
        <dbReference type="Google" id="ProtNLM"/>
    </source>
</evidence>
<dbReference type="SUPFAM" id="SSF103378">
    <property type="entry name" value="2-methylcitrate dehydratase PrpD"/>
    <property type="match status" value="1"/>
</dbReference>
<dbReference type="GO" id="GO:0016829">
    <property type="term" value="F:lyase activity"/>
    <property type="evidence" value="ECO:0007669"/>
    <property type="project" value="InterPro"/>
</dbReference>
<feature type="domain" description="MmgE/PrpD C-terminal" evidence="3">
    <location>
        <begin position="260"/>
        <end position="423"/>
    </location>
</feature>
<dbReference type="RefSeq" id="WP_075527555.1">
    <property type="nucleotide sequence ID" value="NZ_CP017560.1"/>
</dbReference>
<dbReference type="PANTHER" id="PTHR16943">
    <property type="entry name" value="2-METHYLCITRATE DEHYDRATASE-RELATED"/>
    <property type="match status" value="1"/>
</dbReference>
<name>A0A1D8JFD3_9BACL</name>
<dbReference type="Gene3D" id="1.10.4100.10">
    <property type="entry name" value="2-methylcitrate dehydratase PrpD"/>
    <property type="match status" value="1"/>
</dbReference>
<dbReference type="InterPro" id="IPR045336">
    <property type="entry name" value="MmgE_PrpD_N"/>
</dbReference>
<dbReference type="InterPro" id="IPR042188">
    <property type="entry name" value="MmgE/PrpD_sf_2"/>
</dbReference>
<evidence type="ECO:0000256" key="1">
    <source>
        <dbReference type="ARBA" id="ARBA00006174"/>
    </source>
</evidence>
<feature type="domain" description="MmgE/PrpD N-terminal" evidence="2">
    <location>
        <begin position="3"/>
        <end position="227"/>
    </location>
</feature>
<evidence type="ECO:0000313" key="4">
    <source>
        <dbReference type="EMBL" id="AOV07424.1"/>
    </source>
</evidence>
<keyword evidence="5" id="KW-1185">Reference proteome</keyword>
<dbReference type="AlphaFoldDB" id="A0A1D8JFD3"/>
<organism evidence="4 5">
    <name type="scientific">Sporosarcina ureilytica</name>
    <dbReference type="NCBI Taxonomy" id="298596"/>
    <lineage>
        <taxon>Bacteria</taxon>
        <taxon>Bacillati</taxon>
        <taxon>Bacillota</taxon>
        <taxon>Bacilli</taxon>
        <taxon>Bacillales</taxon>
        <taxon>Caryophanaceae</taxon>
        <taxon>Sporosarcina</taxon>
    </lineage>
</organism>
<dbReference type="KEGG" id="surl:BI350_07645"/>
<gene>
    <name evidence="4" type="ORF">BI350_07645</name>
</gene>
<evidence type="ECO:0000313" key="5">
    <source>
        <dbReference type="Proteomes" id="UP000185746"/>
    </source>
</evidence>
<protein>
    <recommendedName>
        <fullName evidence="6">2-methylcitrate dehydratase</fullName>
    </recommendedName>
</protein>
<comment type="similarity">
    <text evidence="1">Belongs to the PrpD family.</text>
</comment>
<dbReference type="Pfam" id="PF19305">
    <property type="entry name" value="MmgE_PrpD_C"/>
    <property type="match status" value="1"/>
</dbReference>
<dbReference type="EMBL" id="CP017560">
    <property type="protein sequence ID" value="AOV07424.1"/>
    <property type="molecule type" value="Genomic_DNA"/>
</dbReference>
<reference evidence="4 5" key="1">
    <citation type="submission" date="2016-09" db="EMBL/GenBank/DDBJ databases">
        <title>Complete genome sequence of the Lysinibacillus sphaericus LMG 22257, a specie of Bacillus with ureolytic activity that can effectively biodeposit calcium carbonate.</title>
        <authorList>
            <person name="Yan W."/>
        </authorList>
    </citation>
    <scope>NUCLEOTIDE SEQUENCE [LARGE SCALE GENOMIC DNA]</scope>
    <source>
        <strain evidence="4 5">LMG 22257</strain>
    </source>
</reference>
<sequence length="444" mass="49255">METLSQKLMDETWDSVHLNTLESAKKVLIDTLGATIAGVYEPSMKKLIEQVEVLHPGSYAVLGTDKLVDLYTAALINGAATVAVELDEGNQWSKGHPAAHVVPTMLTYVQTKDRYSGKDFIFNLIRAYEACSQFGRATTLCPTAHAHGTWGVMGAAASVLMIDDVTKEEFLAGINISASFAMPTMWNSAIEGALIRDIYVGQAVESGIKTVSLLKSGFYAPRNNVEYIYGEVIGNAFDKSSFCTSTSGRWDIDQNYFKTHAFCRYAHAPLDVLKLIVEENAIQVDDIKSIQVVTYSRAASLNSSEYINALSAKFSIPYALSVWLHTKQTNHSVFNIDFIENLQIRETAKKIKVIQSTELEKDYPNHMPAEVEVILQSGKSFKNKLNNAYGAPGHQLTFADVIEKFKVNTKSQLSASIQKEIINWISTIESQSNMDELIQLLRQK</sequence>
<dbReference type="InterPro" id="IPR005656">
    <property type="entry name" value="MmgE_PrpD"/>
</dbReference>